<reference evidence="2" key="1">
    <citation type="submission" date="2017-08" db="EMBL/GenBank/DDBJ databases">
        <authorList>
            <consortium name="Urmite Genomes"/>
        </authorList>
    </citation>
    <scope>NUCLEOTIDE SEQUENCE [LARGE SCALE GENOMIC DNA]</scope>
    <source>
        <strain evidence="2">IHUMI-LCC2</strain>
    </source>
</reference>
<dbReference type="RefSeq" id="YP_009449010.1">
    <property type="nucleotide sequence ID" value="NC_036594.1"/>
</dbReference>
<dbReference type="InterPro" id="IPR054312">
    <property type="entry name" value="LPG0439_HIT-like"/>
</dbReference>
<evidence type="ECO:0000313" key="3">
    <source>
        <dbReference type="Proteomes" id="UP000236316"/>
    </source>
</evidence>
<evidence type="ECO:0000313" key="2">
    <source>
        <dbReference type="EMBL" id="SNW62708.1"/>
    </source>
</evidence>
<gene>
    <name evidence="2" type="ORF">ORPV_804</name>
</gene>
<keyword evidence="3" id="KW-1185">Reference proteome</keyword>
<organism evidence="2">
    <name type="scientific">Orpheovirus IHUMI-LCC2</name>
    <dbReference type="NCBI Taxonomy" id="2023057"/>
    <lineage>
        <taxon>Viruses</taxon>
        <taxon>Varidnaviria</taxon>
        <taxon>Bamfordvirae</taxon>
        <taxon>Nucleocytoviricota</taxon>
        <taxon>Megaviricetes</taxon>
        <taxon>Pimascovirales</taxon>
        <taxon>Ocovirineae</taxon>
        <taxon>Orpheoviridae</taxon>
        <taxon>Alphaorpheovirus</taxon>
        <taxon>Alphaorpheovirus massiliense</taxon>
    </lineage>
</organism>
<dbReference type="Proteomes" id="UP000236316">
    <property type="component" value="Segment"/>
</dbReference>
<evidence type="ECO:0000259" key="1">
    <source>
        <dbReference type="Pfam" id="PF22088"/>
    </source>
</evidence>
<name>A0A2I2L586_9VIRU</name>
<proteinExistence type="predicted"/>
<feature type="domain" description="LPG0439 HIT-related" evidence="1">
    <location>
        <begin position="30"/>
        <end position="162"/>
    </location>
</feature>
<dbReference type="KEGG" id="vg:35382633"/>
<protein>
    <recommendedName>
        <fullName evidence="1">LPG0439 HIT-related domain-containing protein</fullName>
    </recommendedName>
</protein>
<accession>A0A2I2L586</accession>
<sequence length="186" mass="21360">MSNIIYTNAKSHSAGFWDNNIENHECLLHLNKSKTVNVGVYLNPTDNRCYRMVVLAQGAEDVRGLLNKSYEDLYKQGVYEKLFKVASEFMCFLSSKGLIVQLEMAGNNSQKEENGMVTVGTKEPNFPHLHIICRQAENFELYGVKYMGPKMGELFNMRDGKQRYSPEVLSKLVKDLKEDYKTWSNL</sequence>
<dbReference type="EMBL" id="LT906555">
    <property type="protein sequence ID" value="SNW62708.1"/>
    <property type="molecule type" value="Genomic_DNA"/>
</dbReference>
<dbReference type="Pfam" id="PF22088">
    <property type="entry name" value="HIT-like"/>
    <property type="match status" value="1"/>
</dbReference>
<dbReference type="GeneID" id="35382633"/>